<dbReference type="Gene3D" id="3.30.300.210">
    <property type="entry name" value="Nutrient germinant receptor protein C, domain 3"/>
    <property type="match status" value="1"/>
</dbReference>
<accession>A0A268F0F8</accession>
<feature type="domain" description="Spore germination GerAC-like C-terminal" evidence="1">
    <location>
        <begin position="7"/>
        <end position="76"/>
    </location>
</feature>
<reference evidence="3 4" key="1">
    <citation type="submission" date="2017-07" db="EMBL/GenBank/DDBJ databases">
        <title>Isolation and whole genome analysis of endospore-forming bacteria from heroin.</title>
        <authorList>
            <person name="Kalinowski J."/>
            <person name="Ahrens B."/>
            <person name="Al-Dilaimi A."/>
            <person name="Winkler A."/>
            <person name="Wibberg D."/>
            <person name="Schleenbecker U."/>
            <person name="Ruckert C."/>
            <person name="Wolfel R."/>
            <person name="Grass G."/>
        </authorList>
    </citation>
    <scope>NUCLEOTIDE SEQUENCE [LARGE SCALE GENOMIC DNA]</scope>
    <source>
        <strain evidence="3 4">7537-G1</strain>
    </source>
</reference>
<dbReference type="RefSeq" id="WP_095263948.1">
    <property type="nucleotide sequence ID" value="NZ_NPBY01000015.1"/>
</dbReference>
<dbReference type="InterPro" id="IPR046953">
    <property type="entry name" value="Spore_GerAC-like_C"/>
</dbReference>
<gene>
    <name evidence="3" type="ORF">CHH67_05275</name>
    <name evidence="2" type="ORF">GNP94_06250</name>
</gene>
<organism evidence="3 4">
    <name type="scientific">Paenibacillus campinasensis</name>
    <dbReference type="NCBI Taxonomy" id="66347"/>
    <lineage>
        <taxon>Bacteria</taxon>
        <taxon>Bacillati</taxon>
        <taxon>Bacillota</taxon>
        <taxon>Bacilli</taxon>
        <taxon>Bacillales</taxon>
        <taxon>Paenibacillaceae</taxon>
        <taxon>Paenibacillus</taxon>
    </lineage>
</organism>
<dbReference type="OrthoDB" id="9816067at2"/>
<evidence type="ECO:0000313" key="4">
    <source>
        <dbReference type="Proteomes" id="UP000215596"/>
    </source>
</evidence>
<dbReference type="Proteomes" id="UP000215596">
    <property type="component" value="Unassembled WGS sequence"/>
</dbReference>
<comment type="caution">
    <text evidence="3">The sequence shown here is derived from an EMBL/GenBank/DDBJ whole genome shotgun (WGS) entry which is preliminary data.</text>
</comment>
<reference evidence="2 5" key="2">
    <citation type="submission" date="2019-11" db="EMBL/GenBank/DDBJ databases">
        <title>Draft genome sequences of five Paenibacillus species of dairy origin.</title>
        <authorList>
            <person name="Olajide A.M."/>
            <person name="Chen S."/>
            <person name="Lapointe G."/>
        </authorList>
    </citation>
    <scope>NUCLEOTIDE SEQUENCE [LARGE SCALE GENOMIC DNA]</scope>
    <source>
        <strain evidence="2 5">3CS1</strain>
    </source>
</reference>
<dbReference type="EMBL" id="NPBY01000015">
    <property type="protein sequence ID" value="PAD78866.1"/>
    <property type="molecule type" value="Genomic_DNA"/>
</dbReference>
<evidence type="ECO:0000313" key="3">
    <source>
        <dbReference type="EMBL" id="PAD78866.1"/>
    </source>
</evidence>
<keyword evidence="5" id="KW-1185">Reference proteome</keyword>
<sequence>MNLIKGEADLIPEINGQQLKMTLRIETVDDVIQNQTEWDLKEVDSIRKLEDALARKIEERLSATLEVVQKELKVDVSQAKR</sequence>
<dbReference type="Proteomes" id="UP000435177">
    <property type="component" value="Unassembled WGS sequence"/>
</dbReference>
<evidence type="ECO:0000259" key="1">
    <source>
        <dbReference type="Pfam" id="PF05504"/>
    </source>
</evidence>
<dbReference type="EMBL" id="WOAA01000003">
    <property type="protein sequence ID" value="MUG65609.1"/>
    <property type="molecule type" value="Genomic_DNA"/>
</dbReference>
<dbReference type="Pfam" id="PF05504">
    <property type="entry name" value="Spore_GerAC"/>
    <property type="match status" value="1"/>
</dbReference>
<evidence type="ECO:0000313" key="5">
    <source>
        <dbReference type="Proteomes" id="UP000435177"/>
    </source>
</evidence>
<name>A0A268F0F8_9BACL</name>
<proteinExistence type="predicted"/>
<protein>
    <recommendedName>
        <fullName evidence="1">Spore germination GerAC-like C-terminal domain-containing protein</fullName>
    </recommendedName>
</protein>
<dbReference type="AlphaFoldDB" id="A0A268F0F8"/>
<evidence type="ECO:0000313" key="2">
    <source>
        <dbReference type="EMBL" id="MUG65609.1"/>
    </source>
</evidence>
<dbReference type="InterPro" id="IPR038501">
    <property type="entry name" value="Spore_GerAC_C_sf"/>
</dbReference>